<feature type="signal peptide" evidence="2">
    <location>
        <begin position="1"/>
        <end position="24"/>
    </location>
</feature>
<evidence type="ECO:0000313" key="3">
    <source>
        <dbReference type="EMBL" id="PIO41175.1"/>
    </source>
</evidence>
<evidence type="ECO:0000313" key="4">
    <source>
        <dbReference type="Proteomes" id="UP000228934"/>
    </source>
</evidence>
<evidence type="ECO:0000256" key="2">
    <source>
        <dbReference type="SAM" id="SignalP"/>
    </source>
</evidence>
<protein>
    <submittedName>
        <fullName evidence="3">Uncharacterized protein</fullName>
    </submittedName>
</protein>
<dbReference type="Gene3D" id="2.40.70.10">
    <property type="entry name" value="Acid Proteases"/>
    <property type="match status" value="1"/>
</dbReference>
<feature type="non-terminal residue" evidence="3">
    <location>
        <position position="255"/>
    </location>
</feature>
<sequence length="255" mass="27436">MDWETASSMRLTLLPLTTPLVVLAIDGTVLPRGPICFQTLPVKMSVGTLYQEWISFLVLPKASSPIILGPPWLRLHSPHVDWTAGRILAWGSSCSSSCLLKVTPKEKLPVATIPVSSALTAVYSDFSDVSCNSRTDALSRSCGTVDEESIYEPEPIIHSSLHNHLPLPVPKVPWTHSQANLSASSTVATPYYAIEIVATPGDTIQSASAPVMPVQPMPTIQLDSCDTSPSNQPNLRDPLTSAQSDGPVLDVQIIF</sequence>
<reference evidence="4" key="1">
    <citation type="journal article" date="2017" name="Nat. Commun.">
        <title>The North American bullfrog draft genome provides insight into hormonal regulation of long noncoding RNA.</title>
        <authorList>
            <person name="Hammond S.A."/>
            <person name="Warren R.L."/>
            <person name="Vandervalk B.P."/>
            <person name="Kucuk E."/>
            <person name="Khan H."/>
            <person name="Gibb E.A."/>
            <person name="Pandoh P."/>
            <person name="Kirk H."/>
            <person name="Zhao Y."/>
            <person name="Jones M."/>
            <person name="Mungall A.J."/>
            <person name="Coope R."/>
            <person name="Pleasance S."/>
            <person name="Moore R.A."/>
            <person name="Holt R.A."/>
            <person name="Round J.M."/>
            <person name="Ohora S."/>
            <person name="Walle B.V."/>
            <person name="Veldhoen N."/>
            <person name="Helbing C.C."/>
            <person name="Birol I."/>
        </authorList>
    </citation>
    <scope>NUCLEOTIDE SEQUENCE [LARGE SCALE GENOMIC DNA]</scope>
</reference>
<proteinExistence type="predicted"/>
<gene>
    <name evidence="3" type="ORF">AB205_0039620</name>
</gene>
<keyword evidence="4" id="KW-1185">Reference proteome</keyword>
<dbReference type="AlphaFoldDB" id="A0A2G9SM39"/>
<accession>A0A2G9SM39</accession>
<keyword evidence="2" id="KW-0732">Signal</keyword>
<dbReference type="InterPro" id="IPR021109">
    <property type="entry name" value="Peptidase_aspartic_dom_sf"/>
</dbReference>
<dbReference type="OrthoDB" id="8000983at2759"/>
<evidence type="ECO:0000256" key="1">
    <source>
        <dbReference type="SAM" id="MobiDB-lite"/>
    </source>
</evidence>
<feature type="chain" id="PRO_5013614379" evidence="2">
    <location>
        <begin position="25"/>
        <end position="255"/>
    </location>
</feature>
<dbReference type="Proteomes" id="UP000228934">
    <property type="component" value="Unassembled WGS sequence"/>
</dbReference>
<name>A0A2G9SM39_AQUCT</name>
<organism evidence="3 4">
    <name type="scientific">Aquarana catesbeiana</name>
    <name type="common">American bullfrog</name>
    <name type="synonym">Rana catesbeiana</name>
    <dbReference type="NCBI Taxonomy" id="8400"/>
    <lineage>
        <taxon>Eukaryota</taxon>
        <taxon>Metazoa</taxon>
        <taxon>Chordata</taxon>
        <taxon>Craniata</taxon>
        <taxon>Vertebrata</taxon>
        <taxon>Euteleostomi</taxon>
        <taxon>Amphibia</taxon>
        <taxon>Batrachia</taxon>
        <taxon>Anura</taxon>
        <taxon>Neobatrachia</taxon>
        <taxon>Ranoidea</taxon>
        <taxon>Ranidae</taxon>
        <taxon>Aquarana</taxon>
    </lineage>
</organism>
<dbReference type="EMBL" id="KV923447">
    <property type="protein sequence ID" value="PIO41175.1"/>
    <property type="molecule type" value="Genomic_DNA"/>
</dbReference>
<feature type="region of interest" description="Disordered" evidence="1">
    <location>
        <begin position="224"/>
        <end position="243"/>
    </location>
</feature>